<evidence type="ECO:0000313" key="3">
    <source>
        <dbReference type="Proteomes" id="UP000441585"/>
    </source>
</evidence>
<feature type="domain" description="Condensation" evidence="1">
    <location>
        <begin position="11"/>
        <end position="440"/>
    </location>
</feature>
<dbReference type="SUPFAM" id="SSF52777">
    <property type="entry name" value="CoA-dependent acyltransferases"/>
    <property type="match status" value="2"/>
</dbReference>
<comment type="caution">
    <text evidence="2">The sequence shown here is derived from an EMBL/GenBank/DDBJ whole genome shotgun (WGS) entry which is preliminary data.</text>
</comment>
<accession>A0A6I2MD11</accession>
<dbReference type="Proteomes" id="UP000441585">
    <property type="component" value="Unassembled WGS sequence"/>
</dbReference>
<dbReference type="GO" id="GO:0003824">
    <property type="term" value="F:catalytic activity"/>
    <property type="evidence" value="ECO:0007669"/>
    <property type="project" value="InterPro"/>
</dbReference>
<evidence type="ECO:0000259" key="1">
    <source>
        <dbReference type="Pfam" id="PF00668"/>
    </source>
</evidence>
<name>A0A6I2MD11_9BACI</name>
<keyword evidence="3" id="KW-1185">Reference proteome</keyword>
<reference evidence="2 3" key="1">
    <citation type="submission" date="2019-11" db="EMBL/GenBank/DDBJ databases">
        <title>Bacillus idriensis genome.</title>
        <authorList>
            <person name="Konopka E.N."/>
            <person name="Newman J.D."/>
        </authorList>
    </citation>
    <scope>NUCLEOTIDE SEQUENCE [LARGE SCALE GENOMIC DNA]</scope>
    <source>
        <strain evidence="2 3">DSM 19097</strain>
    </source>
</reference>
<evidence type="ECO:0000313" key="2">
    <source>
        <dbReference type="EMBL" id="MRX56170.1"/>
    </source>
</evidence>
<dbReference type="InterPro" id="IPR023213">
    <property type="entry name" value="CAT-like_dom_sf"/>
</dbReference>
<dbReference type="EMBL" id="WKKF01000009">
    <property type="protein sequence ID" value="MRX56170.1"/>
    <property type="molecule type" value="Genomic_DNA"/>
</dbReference>
<dbReference type="Gene3D" id="3.30.559.30">
    <property type="entry name" value="Nonribosomal peptide synthetase, condensation domain"/>
    <property type="match status" value="1"/>
</dbReference>
<dbReference type="PANTHER" id="PTHR45398">
    <property type="match status" value="1"/>
</dbReference>
<dbReference type="PANTHER" id="PTHR45398:SF1">
    <property type="entry name" value="ENZYME, PUTATIVE (JCVI)-RELATED"/>
    <property type="match status" value="1"/>
</dbReference>
<dbReference type="GO" id="GO:0008610">
    <property type="term" value="P:lipid biosynthetic process"/>
    <property type="evidence" value="ECO:0007669"/>
    <property type="project" value="UniProtKB-ARBA"/>
</dbReference>
<protein>
    <recommendedName>
        <fullName evidence="1">Condensation domain-containing protein</fullName>
    </recommendedName>
</protein>
<organism evidence="2 3">
    <name type="scientific">Metabacillus idriensis</name>
    <dbReference type="NCBI Taxonomy" id="324768"/>
    <lineage>
        <taxon>Bacteria</taxon>
        <taxon>Bacillati</taxon>
        <taxon>Bacillota</taxon>
        <taxon>Bacilli</taxon>
        <taxon>Bacillales</taxon>
        <taxon>Bacillaceae</taxon>
        <taxon>Metabacillus</taxon>
    </lineage>
</organism>
<dbReference type="Gene3D" id="3.30.559.10">
    <property type="entry name" value="Chloramphenicol acetyltransferase-like domain"/>
    <property type="match status" value="1"/>
</dbReference>
<gene>
    <name evidence="2" type="ORF">GJU41_19615</name>
</gene>
<sequence>MGHNTISKSNVQDVLGLTSMQEGMLYHYLQNPESDQYFEQFSYSLKGSFNMSACLSAWKWTIQQNEMLRTIFRWEKINNPVQVILKDRLISFVFHDLVSFQEQEKALIADQLLEKDRMERFDLGEGPLFRIMILKLTEYSHSIVVSNHHILFDGWSNGILMEEFLQAYSSFHAGETPMEVAKPPFKEYVKWLYNQDKSVGVEFWEEYLKGYKYKPLYISNFIKETDVKGTANENYIIPQATMNDIRKVAKDEGVSIGTIFSAAWGILLQKYIDHDDIVFGTTVSGRSSNLPGIERMVGLLMNTVPVRIRLDRSTKVIDLLLDVHHSTKSRQPYETVPLVDIQTVTNQNPTMVLFDTLLVIENYPLNVSVNNGLKLESYKGHSRTNYPLVLAINNFEETELNFVYQQKNFNKTTMELLKERYVGILKRLIVDRDQLIDENFNLTNIEENMNELLGIEFNY</sequence>
<dbReference type="Pfam" id="PF00668">
    <property type="entry name" value="Condensation"/>
    <property type="match status" value="1"/>
</dbReference>
<dbReference type="AlphaFoldDB" id="A0A6I2MD11"/>
<dbReference type="RefSeq" id="WP_154319316.1">
    <property type="nucleotide sequence ID" value="NZ_CAJFZX010000011.1"/>
</dbReference>
<proteinExistence type="predicted"/>
<dbReference type="InterPro" id="IPR001242">
    <property type="entry name" value="Condensation_dom"/>
</dbReference>